<feature type="transmembrane region" description="Helical" evidence="1">
    <location>
        <begin position="264"/>
        <end position="282"/>
    </location>
</feature>
<gene>
    <name evidence="2" type="ORF">AB5J52_22020</name>
</gene>
<dbReference type="RefSeq" id="WP_369223579.1">
    <property type="nucleotide sequence ID" value="NZ_CP163441.1"/>
</dbReference>
<dbReference type="EMBL" id="CP163441">
    <property type="protein sequence ID" value="XDQ44732.1"/>
    <property type="molecule type" value="Genomic_DNA"/>
</dbReference>
<organism evidence="2">
    <name type="scientific">Streptomyces sp. R39</name>
    <dbReference type="NCBI Taxonomy" id="3238631"/>
    <lineage>
        <taxon>Bacteria</taxon>
        <taxon>Bacillati</taxon>
        <taxon>Actinomycetota</taxon>
        <taxon>Actinomycetes</taxon>
        <taxon>Kitasatosporales</taxon>
        <taxon>Streptomycetaceae</taxon>
        <taxon>Streptomyces</taxon>
    </lineage>
</organism>
<feature type="transmembrane region" description="Helical" evidence="1">
    <location>
        <begin position="122"/>
        <end position="146"/>
    </location>
</feature>
<feature type="transmembrane region" description="Helical" evidence="1">
    <location>
        <begin position="39"/>
        <end position="61"/>
    </location>
</feature>
<name>A0AB39QQL5_9ACTN</name>
<keyword evidence="1" id="KW-0812">Transmembrane</keyword>
<dbReference type="AlphaFoldDB" id="A0AB39QQL5"/>
<feature type="transmembrane region" description="Helical" evidence="1">
    <location>
        <begin position="191"/>
        <end position="216"/>
    </location>
</feature>
<feature type="transmembrane region" description="Helical" evidence="1">
    <location>
        <begin position="236"/>
        <end position="257"/>
    </location>
</feature>
<keyword evidence="1" id="KW-0472">Membrane</keyword>
<evidence type="ECO:0000313" key="2">
    <source>
        <dbReference type="EMBL" id="XDQ44732.1"/>
    </source>
</evidence>
<protein>
    <submittedName>
        <fullName evidence="2">ABC transporter permease</fullName>
    </submittedName>
</protein>
<keyword evidence="1" id="KW-1133">Transmembrane helix</keyword>
<sequence length="515" mass="53894">MTTVLEKNPETAGRADHERDRGTATASVFALAAFQARQLLLQIPVLVFGLLYLAYVGYGLFRRDEGMDAYPVLHDVDRSTQGGAELFAVALLVCAHRAALLDRRRGLEEQFGVLAMPPARRTLAHALSVVPCALGVALVVGLQFAWAALRPGAAGHGSVFELAVAPLAALLAGAVGVLLARVLPHPAAPLFLLLATGLVTSLLSDGSGTGGVDWLWPAVLENGGTPVPGELLGRPAGWHALYLLGFTVLAVCVAMWVAGSRARVLKAATAVALAAAVAGAAGQAPGDSAALQAARKAEADHPAKFQTCVERAGSRYCAYPDWTGWTVDWAGVVHRVRSEAGGDAATTRLTIRQRIEEITDLTTDATLPTSSAPGTVTVGTRWGGNRVPEFAVGVARVLVAGSEHASQEMCDARVVTTMWLALATDPTPAATFRHLRIDDSLKGSAAVLTPDGGSMSVSAHQTQVVRELLREPHDTVTARVKSHWQQLVSPHTTTADAARLLGVKVPKGPDDCPAG</sequence>
<feature type="transmembrane region" description="Helical" evidence="1">
    <location>
        <begin position="158"/>
        <end position="179"/>
    </location>
</feature>
<proteinExistence type="predicted"/>
<evidence type="ECO:0000256" key="1">
    <source>
        <dbReference type="SAM" id="Phobius"/>
    </source>
</evidence>
<reference evidence="2" key="1">
    <citation type="submission" date="2024-07" db="EMBL/GenBank/DDBJ databases">
        <authorList>
            <person name="Yu S.T."/>
        </authorList>
    </citation>
    <scope>NUCLEOTIDE SEQUENCE</scope>
    <source>
        <strain evidence="2">R39</strain>
    </source>
</reference>
<accession>A0AB39QQL5</accession>